<dbReference type="InterPro" id="IPR027443">
    <property type="entry name" value="IPNS-like_sf"/>
</dbReference>
<keyword evidence="3 5" id="KW-0560">Oxidoreductase</keyword>
<protein>
    <recommendedName>
        <fullName evidence="6">Fe2OG dioxygenase domain-containing protein</fullName>
    </recommendedName>
</protein>
<dbReference type="PANTHER" id="PTHR47991">
    <property type="entry name" value="OXOGLUTARATE/IRON-DEPENDENT DIOXYGENASE"/>
    <property type="match status" value="1"/>
</dbReference>
<dbReference type="AlphaFoldDB" id="A0A5P1E0A0"/>
<dbReference type="Pfam" id="PF03171">
    <property type="entry name" value="2OG-FeII_Oxy"/>
    <property type="match status" value="1"/>
</dbReference>
<keyword evidence="4 5" id="KW-0408">Iron</keyword>
<keyword evidence="8" id="KW-1185">Reference proteome</keyword>
<dbReference type="PROSITE" id="PS51471">
    <property type="entry name" value="FE2OG_OXY"/>
    <property type="match status" value="1"/>
</dbReference>
<evidence type="ECO:0000313" key="8">
    <source>
        <dbReference type="Proteomes" id="UP000243459"/>
    </source>
</evidence>
<gene>
    <name evidence="7" type="ORF">A4U43_C10F3310</name>
</gene>
<sequence>MQRLLDANFSDEEASKLKFACEEWGFFQFVNHDISEELIEKVKADVEEFFQLPLDVKEACAQESGNLEGYGQAFVVSEEQKLDWGDMLFLFTLPQNYRNLKFWPTHPPTFRETMHKYSLEVRRLAHFILGFMGKNLGLEHDQLINVFKETQSLRTNYYPPCPNPEKVLGLSPHSDAVGLTLLLQVSEVQGLQIRKNGGWISVKPIPGAFVVNIGDLLEIYTNGKYKSIEHRALVHSEKERISMAAFHTPKFGELIGPLPELVKDGREFYKTLSLEDFLKLSFSSKLDGKSLLDRLKLNM</sequence>
<comment type="similarity">
    <text evidence="1 5">Belongs to the iron/ascorbate-dependent oxidoreductase family.</text>
</comment>
<dbReference type="EMBL" id="CM007390">
    <property type="protein sequence ID" value="ONK56020.1"/>
    <property type="molecule type" value="Genomic_DNA"/>
</dbReference>
<dbReference type="InterPro" id="IPR050295">
    <property type="entry name" value="Plant_2OG-oxidoreductases"/>
</dbReference>
<dbReference type="Proteomes" id="UP000243459">
    <property type="component" value="Chromosome 10"/>
</dbReference>
<dbReference type="Gramene" id="ONK56020">
    <property type="protein sequence ID" value="ONK56020"/>
    <property type="gene ID" value="A4U43_C10F3310"/>
</dbReference>
<dbReference type="InterPro" id="IPR005123">
    <property type="entry name" value="Oxoglu/Fe-dep_dioxygenase_dom"/>
</dbReference>
<dbReference type="SUPFAM" id="SSF51197">
    <property type="entry name" value="Clavaminate synthase-like"/>
    <property type="match status" value="1"/>
</dbReference>
<dbReference type="Gene3D" id="2.60.120.330">
    <property type="entry name" value="B-lactam Antibiotic, Isopenicillin N Synthase, Chain"/>
    <property type="match status" value="1"/>
</dbReference>
<dbReference type="OMA" id="SANHEME"/>
<dbReference type="InterPro" id="IPR044861">
    <property type="entry name" value="IPNS-like_FE2OG_OXY"/>
</dbReference>
<dbReference type="GO" id="GO:0016491">
    <property type="term" value="F:oxidoreductase activity"/>
    <property type="evidence" value="ECO:0007669"/>
    <property type="project" value="UniProtKB-KW"/>
</dbReference>
<accession>A0A5P1E0A0</accession>
<evidence type="ECO:0000259" key="6">
    <source>
        <dbReference type="PROSITE" id="PS51471"/>
    </source>
</evidence>
<dbReference type="Pfam" id="PF14226">
    <property type="entry name" value="DIOX_N"/>
    <property type="match status" value="1"/>
</dbReference>
<evidence type="ECO:0000256" key="4">
    <source>
        <dbReference type="ARBA" id="ARBA00023004"/>
    </source>
</evidence>
<organism evidence="7 8">
    <name type="scientific">Asparagus officinalis</name>
    <name type="common">Garden asparagus</name>
    <dbReference type="NCBI Taxonomy" id="4686"/>
    <lineage>
        <taxon>Eukaryota</taxon>
        <taxon>Viridiplantae</taxon>
        <taxon>Streptophyta</taxon>
        <taxon>Embryophyta</taxon>
        <taxon>Tracheophyta</taxon>
        <taxon>Spermatophyta</taxon>
        <taxon>Magnoliopsida</taxon>
        <taxon>Liliopsida</taxon>
        <taxon>Asparagales</taxon>
        <taxon>Asparagaceae</taxon>
        <taxon>Asparagoideae</taxon>
        <taxon>Asparagus</taxon>
    </lineage>
</organism>
<dbReference type="GO" id="GO:0046872">
    <property type="term" value="F:metal ion binding"/>
    <property type="evidence" value="ECO:0007669"/>
    <property type="project" value="UniProtKB-KW"/>
</dbReference>
<dbReference type="FunFam" id="2.60.120.330:FF:000001">
    <property type="entry name" value="Protein SRG1"/>
    <property type="match status" value="1"/>
</dbReference>
<keyword evidence="2 5" id="KW-0479">Metal-binding</keyword>
<feature type="domain" description="Fe2OG dioxygenase" evidence="6">
    <location>
        <begin position="149"/>
        <end position="249"/>
    </location>
</feature>
<evidence type="ECO:0000256" key="3">
    <source>
        <dbReference type="ARBA" id="ARBA00023002"/>
    </source>
</evidence>
<name>A0A5P1E0A0_ASPOF</name>
<evidence type="ECO:0000256" key="2">
    <source>
        <dbReference type="ARBA" id="ARBA00022723"/>
    </source>
</evidence>
<evidence type="ECO:0000256" key="1">
    <source>
        <dbReference type="ARBA" id="ARBA00008056"/>
    </source>
</evidence>
<dbReference type="InterPro" id="IPR026992">
    <property type="entry name" value="DIOX_N"/>
</dbReference>
<reference evidence="8" key="1">
    <citation type="journal article" date="2017" name="Nat. Commun.">
        <title>The asparagus genome sheds light on the origin and evolution of a young Y chromosome.</title>
        <authorList>
            <person name="Harkess A."/>
            <person name="Zhou J."/>
            <person name="Xu C."/>
            <person name="Bowers J.E."/>
            <person name="Van der Hulst R."/>
            <person name="Ayyampalayam S."/>
            <person name="Mercati F."/>
            <person name="Riccardi P."/>
            <person name="McKain M.R."/>
            <person name="Kakrana A."/>
            <person name="Tang H."/>
            <person name="Ray J."/>
            <person name="Groenendijk J."/>
            <person name="Arikit S."/>
            <person name="Mathioni S.M."/>
            <person name="Nakano M."/>
            <person name="Shan H."/>
            <person name="Telgmann-Rauber A."/>
            <person name="Kanno A."/>
            <person name="Yue Z."/>
            <person name="Chen H."/>
            <person name="Li W."/>
            <person name="Chen Y."/>
            <person name="Xu X."/>
            <person name="Zhang Y."/>
            <person name="Luo S."/>
            <person name="Chen H."/>
            <person name="Gao J."/>
            <person name="Mao Z."/>
            <person name="Pires J.C."/>
            <person name="Luo M."/>
            <person name="Kudrna D."/>
            <person name="Wing R.A."/>
            <person name="Meyers B.C."/>
            <person name="Yi K."/>
            <person name="Kong H."/>
            <person name="Lavrijsen P."/>
            <person name="Sunseri F."/>
            <person name="Falavigna A."/>
            <person name="Ye Y."/>
            <person name="Leebens-Mack J.H."/>
            <person name="Chen G."/>
        </authorList>
    </citation>
    <scope>NUCLEOTIDE SEQUENCE [LARGE SCALE GENOMIC DNA]</scope>
    <source>
        <strain evidence="8">cv. DH0086</strain>
    </source>
</reference>
<proteinExistence type="inferred from homology"/>
<evidence type="ECO:0000256" key="5">
    <source>
        <dbReference type="RuleBase" id="RU003682"/>
    </source>
</evidence>
<evidence type="ECO:0000313" key="7">
    <source>
        <dbReference type="EMBL" id="ONK56020.1"/>
    </source>
</evidence>